<keyword evidence="5" id="KW-1185">Reference proteome</keyword>
<feature type="chain" id="PRO_5042253230" evidence="2">
    <location>
        <begin position="22"/>
        <end position="251"/>
    </location>
</feature>
<evidence type="ECO:0000259" key="3">
    <source>
        <dbReference type="Pfam" id="PF18962"/>
    </source>
</evidence>
<proteinExistence type="predicted"/>
<dbReference type="KEGG" id="cnk:EG343_16290"/>
<feature type="domain" description="Secretion system C-terminal sorting" evidence="3">
    <location>
        <begin position="185"/>
        <end position="246"/>
    </location>
</feature>
<accession>A0AAD0YKB8</accession>
<gene>
    <name evidence="4" type="ORF">EG343_16290</name>
</gene>
<dbReference type="AlphaFoldDB" id="A0AAD0YKB8"/>
<keyword evidence="1 2" id="KW-0732">Signal</keyword>
<feature type="signal peptide" evidence="2">
    <location>
        <begin position="1"/>
        <end position="21"/>
    </location>
</feature>
<dbReference type="RefSeq" id="WP_123858803.1">
    <property type="nucleotide sequence ID" value="NZ_CP033923.1"/>
</dbReference>
<dbReference type="InterPro" id="IPR026444">
    <property type="entry name" value="Secre_tail"/>
</dbReference>
<evidence type="ECO:0000256" key="1">
    <source>
        <dbReference type="ARBA" id="ARBA00022729"/>
    </source>
</evidence>
<reference evidence="4 5" key="1">
    <citation type="submission" date="2018-11" db="EMBL/GenBank/DDBJ databases">
        <title>Proposal to divide the Flavobacteriaceae and reorganize its genera based on Amino Acid Identity values calculated from whole genome sequences.</title>
        <authorList>
            <person name="Nicholson A.C."/>
            <person name="Gulvik C.A."/>
            <person name="Whitney A.M."/>
            <person name="Humrighouse B.W."/>
            <person name="Bell M."/>
            <person name="Holmes B."/>
            <person name="Steigerwalt A.G."/>
            <person name="Villarma A."/>
            <person name="Sheth M."/>
            <person name="Batra D."/>
            <person name="Pryor J."/>
            <person name="Bernardet J.-F."/>
            <person name="Hugo C."/>
            <person name="Kampfer P."/>
            <person name="Newman J."/>
            <person name="McQuiston J.R."/>
        </authorList>
    </citation>
    <scope>NUCLEOTIDE SEQUENCE [LARGE SCALE GENOMIC DNA]</scope>
    <source>
        <strain evidence="4 5">G0041</strain>
    </source>
</reference>
<dbReference type="NCBIfam" id="TIGR04183">
    <property type="entry name" value="Por_Secre_tail"/>
    <property type="match status" value="1"/>
</dbReference>
<organism evidence="4 5">
    <name type="scientific">Chryseobacterium nakagawai</name>
    <dbReference type="NCBI Taxonomy" id="1241982"/>
    <lineage>
        <taxon>Bacteria</taxon>
        <taxon>Pseudomonadati</taxon>
        <taxon>Bacteroidota</taxon>
        <taxon>Flavobacteriia</taxon>
        <taxon>Flavobacteriales</taxon>
        <taxon>Weeksellaceae</taxon>
        <taxon>Chryseobacterium group</taxon>
        <taxon>Chryseobacterium</taxon>
    </lineage>
</organism>
<dbReference type="Proteomes" id="UP000278288">
    <property type="component" value="Chromosome"/>
</dbReference>
<evidence type="ECO:0000313" key="5">
    <source>
        <dbReference type="Proteomes" id="UP000278288"/>
    </source>
</evidence>
<sequence>MKKFFYVLMINLLCGISLSKAQTVTVSNSGAGQSSVYTFEYTTSVAIGKGTLTPNVFYLLLPTEFPAISPAVTGANNLDPYVSFKVNGVAYPCSTSFGVGGSWNSGVQLSVGGSTTGVAIPAGAKIKIVISGMIKNPTKAGAYTIEWRTAAGSGQSTQDFSSTINVSGGTLATQEVKIKQTELSVYPNPAVDVIQVSGVGKLQKYTVYNAVGSHIAEGNISDNGKINIHHFISGVYFLKLENGKSVQFIRK</sequence>
<protein>
    <submittedName>
        <fullName evidence="4">T9SS C-terminal target domain-containing protein</fullName>
    </submittedName>
</protein>
<name>A0AAD0YKB8_CHRNA</name>
<dbReference type="Pfam" id="PF18962">
    <property type="entry name" value="Por_Secre_tail"/>
    <property type="match status" value="1"/>
</dbReference>
<evidence type="ECO:0000256" key="2">
    <source>
        <dbReference type="SAM" id="SignalP"/>
    </source>
</evidence>
<evidence type="ECO:0000313" key="4">
    <source>
        <dbReference type="EMBL" id="AZA92066.1"/>
    </source>
</evidence>
<dbReference type="EMBL" id="CP033923">
    <property type="protein sequence ID" value="AZA92066.1"/>
    <property type="molecule type" value="Genomic_DNA"/>
</dbReference>